<dbReference type="SUPFAM" id="SSF55666">
    <property type="entry name" value="Ribonuclease PH domain 2-like"/>
    <property type="match status" value="1"/>
</dbReference>
<dbReference type="SUPFAM" id="SSF54211">
    <property type="entry name" value="Ribosomal protein S5 domain 2-like"/>
    <property type="match status" value="1"/>
</dbReference>
<name>A0A9W8AZX3_9FUNG</name>
<evidence type="ECO:0000259" key="11">
    <source>
        <dbReference type="Pfam" id="PF03725"/>
    </source>
</evidence>
<dbReference type="FunFam" id="3.30.230.70:FF:000017">
    <property type="entry name" value="Exosome complex component Rrp42"/>
    <property type="match status" value="1"/>
</dbReference>
<dbReference type="InterPro" id="IPR020568">
    <property type="entry name" value="Ribosomal_Su5_D2-typ_SF"/>
</dbReference>
<dbReference type="GO" id="GO:0016075">
    <property type="term" value="P:rRNA catabolic process"/>
    <property type="evidence" value="ECO:0007669"/>
    <property type="project" value="TreeGrafter"/>
</dbReference>
<gene>
    <name evidence="12" type="ORF">IWQ62_000772</name>
</gene>
<evidence type="ECO:0000256" key="5">
    <source>
        <dbReference type="ARBA" id="ARBA00022552"/>
    </source>
</evidence>
<dbReference type="OrthoDB" id="45882at2759"/>
<dbReference type="InterPro" id="IPR027408">
    <property type="entry name" value="PNPase/RNase_PH_dom_sf"/>
</dbReference>
<dbReference type="GO" id="GO:0000467">
    <property type="term" value="P:exonucleolytic trimming to generate mature 3'-end of 5.8S rRNA from tricistronic rRNA transcript (SSU-rRNA, 5.8S rRNA, LSU-rRNA)"/>
    <property type="evidence" value="ECO:0007669"/>
    <property type="project" value="TreeGrafter"/>
</dbReference>
<keyword evidence="5" id="KW-0698">rRNA processing</keyword>
<dbReference type="GO" id="GO:0071035">
    <property type="term" value="P:nuclear polyadenylation-dependent rRNA catabolic process"/>
    <property type="evidence" value="ECO:0007669"/>
    <property type="project" value="TreeGrafter"/>
</dbReference>
<evidence type="ECO:0000256" key="9">
    <source>
        <dbReference type="ARBA" id="ARBA00030617"/>
    </source>
</evidence>
<dbReference type="InterPro" id="IPR050590">
    <property type="entry name" value="Exosome_comp_Rrp42_subfam"/>
</dbReference>
<evidence type="ECO:0000259" key="10">
    <source>
        <dbReference type="Pfam" id="PF01138"/>
    </source>
</evidence>
<evidence type="ECO:0000313" key="13">
    <source>
        <dbReference type="Proteomes" id="UP001150925"/>
    </source>
</evidence>
<keyword evidence="13" id="KW-1185">Reference proteome</keyword>
<dbReference type="GO" id="GO:0034476">
    <property type="term" value="P:U5 snRNA 3'-end processing"/>
    <property type="evidence" value="ECO:0007669"/>
    <property type="project" value="TreeGrafter"/>
</dbReference>
<keyword evidence="8" id="KW-0539">Nucleus</keyword>
<evidence type="ECO:0000256" key="6">
    <source>
        <dbReference type="ARBA" id="ARBA00022835"/>
    </source>
</evidence>
<keyword evidence="6" id="KW-0271">Exosome</keyword>
<evidence type="ECO:0000256" key="8">
    <source>
        <dbReference type="ARBA" id="ARBA00023242"/>
    </source>
</evidence>
<evidence type="ECO:0000256" key="1">
    <source>
        <dbReference type="ARBA" id="ARBA00004496"/>
    </source>
</evidence>
<dbReference type="GO" id="GO:0000176">
    <property type="term" value="C:nuclear exosome (RNase complex)"/>
    <property type="evidence" value="ECO:0007669"/>
    <property type="project" value="TreeGrafter"/>
</dbReference>
<accession>A0A9W8AZX3</accession>
<sequence>MDNTRIPPLALSAAAFERIAPAEYYKRFIAKNVRPDGRNLKATRDFSLQVGSVSTTHGSAVVRWGETMVVCGVKGEVAEPKVNTPNQGYLVPNVELSPMCSPQFRPGPPGELPQVLSQRLDQILQRGGIVPLEQLCIQEKLAVWCLYIDITCLAYDGNVLDATILAMMAALQSTLLPRATLDEETAIVTADPNDLVPLRVERVVLSASFAVFADRVVVTDPNAKEETVSDSRISLAMDSEDNLCQMWSFGKTALPMRTILKQCFKSAHSSLQKQRALLNQSLADARK</sequence>
<dbReference type="Gene3D" id="3.30.230.70">
    <property type="entry name" value="GHMP Kinase, N-terminal domain"/>
    <property type="match status" value="1"/>
</dbReference>
<comment type="similarity">
    <text evidence="3">Belongs to the RNase PH family.</text>
</comment>
<dbReference type="CDD" id="cd11369">
    <property type="entry name" value="RNase_PH_RRP43"/>
    <property type="match status" value="1"/>
</dbReference>
<dbReference type="InterPro" id="IPR036345">
    <property type="entry name" value="ExoRNase_PH_dom2_sf"/>
</dbReference>
<proteinExistence type="inferred from homology"/>
<dbReference type="GO" id="GO:0000177">
    <property type="term" value="C:cytoplasmic exosome (RNase complex)"/>
    <property type="evidence" value="ECO:0007669"/>
    <property type="project" value="TreeGrafter"/>
</dbReference>
<dbReference type="GO" id="GO:0035925">
    <property type="term" value="F:mRNA 3'-UTR AU-rich region binding"/>
    <property type="evidence" value="ECO:0007669"/>
    <property type="project" value="TreeGrafter"/>
</dbReference>
<feature type="domain" description="Exoribonuclease phosphorolytic" evidence="10">
    <location>
        <begin position="44"/>
        <end position="177"/>
    </location>
</feature>
<evidence type="ECO:0000313" key="12">
    <source>
        <dbReference type="EMBL" id="KAJ1969207.1"/>
    </source>
</evidence>
<dbReference type="Pfam" id="PF01138">
    <property type="entry name" value="RNase_PH"/>
    <property type="match status" value="1"/>
</dbReference>
<evidence type="ECO:0000256" key="7">
    <source>
        <dbReference type="ARBA" id="ARBA00022884"/>
    </source>
</evidence>
<evidence type="ECO:0000256" key="3">
    <source>
        <dbReference type="ARBA" id="ARBA00006678"/>
    </source>
</evidence>
<dbReference type="AlphaFoldDB" id="A0A9W8AZX3"/>
<dbReference type="EMBL" id="JANBPY010000083">
    <property type="protein sequence ID" value="KAJ1969207.1"/>
    <property type="molecule type" value="Genomic_DNA"/>
</dbReference>
<dbReference type="GO" id="GO:0005730">
    <property type="term" value="C:nucleolus"/>
    <property type="evidence" value="ECO:0007669"/>
    <property type="project" value="UniProtKB-SubCell"/>
</dbReference>
<dbReference type="Pfam" id="PF03725">
    <property type="entry name" value="RNase_PH_C"/>
    <property type="match status" value="1"/>
</dbReference>
<reference evidence="12" key="1">
    <citation type="submission" date="2022-07" db="EMBL/GenBank/DDBJ databases">
        <title>Phylogenomic reconstructions and comparative analyses of Kickxellomycotina fungi.</title>
        <authorList>
            <person name="Reynolds N.K."/>
            <person name="Stajich J.E."/>
            <person name="Barry K."/>
            <person name="Grigoriev I.V."/>
            <person name="Crous P."/>
            <person name="Smith M.E."/>
        </authorList>
    </citation>
    <scope>NUCLEOTIDE SEQUENCE</scope>
    <source>
        <strain evidence="12">RSA 1196</strain>
    </source>
</reference>
<organism evidence="12 13">
    <name type="scientific">Dispira parvispora</name>
    <dbReference type="NCBI Taxonomy" id="1520584"/>
    <lineage>
        <taxon>Eukaryota</taxon>
        <taxon>Fungi</taxon>
        <taxon>Fungi incertae sedis</taxon>
        <taxon>Zoopagomycota</taxon>
        <taxon>Kickxellomycotina</taxon>
        <taxon>Dimargaritomycetes</taxon>
        <taxon>Dimargaritales</taxon>
        <taxon>Dimargaritaceae</taxon>
        <taxon>Dispira</taxon>
    </lineage>
</organism>
<feature type="domain" description="Exoribonuclease phosphorolytic" evidence="11">
    <location>
        <begin position="204"/>
        <end position="269"/>
    </location>
</feature>
<dbReference type="GO" id="GO:0034473">
    <property type="term" value="P:U1 snRNA 3'-end processing"/>
    <property type="evidence" value="ECO:0007669"/>
    <property type="project" value="TreeGrafter"/>
</dbReference>
<dbReference type="InterPro" id="IPR033196">
    <property type="entry name" value="Rrp43"/>
</dbReference>
<dbReference type="PANTHER" id="PTHR11097">
    <property type="entry name" value="EXOSOME COMPLEX EXONUCLEASE RIBOSOMAL RNA PROCESSING PROTEIN"/>
    <property type="match status" value="1"/>
</dbReference>
<comment type="subcellular location">
    <subcellularLocation>
        <location evidence="1">Cytoplasm</location>
    </subcellularLocation>
    <subcellularLocation>
        <location evidence="2">Nucleus</location>
        <location evidence="2">Nucleolus</location>
    </subcellularLocation>
</comment>
<protein>
    <recommendedName>
        <fullName evidence="9">Ribosomal RNA-processing protein 43</fullName>
    </recommendedName>
</protein>
<dbReference type="GO" id="GO:0034475">
    <property type="term" value="P:U4 snRNA 3'-end processing"/>
    <property type="evidence" value="ECO:0007669"/>
    <property type="project" value="TreeGrafter"/>
</dbReference>
<dbReference type="InterPro" id="IPR001247">
    <property type="entry name" value="ExoRNase_PH_dom1"/>
</dbReference>
<evidence type="ECO:0000256" key="4">
    <source>
        <dbReference type="ARBA" id="ARBA00022490"/>
    </source>
</evidence>
<dbReference type="PANTHER" id="PTHR11097:SF9">
    <property type="entry name" value="EXOSOME COMPLEX COMPONENT RRP43"/>
    <property type="match status" value="1"/>
</dbReference>
<comment type="caution">
    <text evidence="12">The sequence shown here is derived from an EMBL/GenBank/DDBJ whole genome shotgun (WGS) entry which is preliminary data.</text>
</comment>
<dbReference type="GO" id="GO:0071028">
    <property type="term" value="P:nuclear mRNA surveillance"/>
    <property type="evidence" value="ECO:0007669"/>
    <property type="project" value="TreeGrafter"/>
</dbReference>
<dbReference type="Proteomes" id="UP001150925">
    <property type="component" value="Unassembled WGS sequence"/>
</dbReference>
<keyword evidence="7" id="KW-0694">RNA-binding</keyword>
<keyword evidence="4" id="KW-0963">Cytoplasm</keyword>
<dbReference type="InterPro" id="IPR015847">
    <property type="entry name" value="ExoRNase_PH_dom2"/>
</dbReference>
<dbReference type="GO" id="GO:0071038">
    <property type="term" value="P:TRAMP-dependent tRNA surveillance pathway"/>
    <property type="evidence" value="ECO:0007669"/>
    <property type="project" value="TreeGrafter"/>
</dbReference>
<evidence type="ECO:0000256" key="2">
    <source>
        <dbReference type="ARBA" id="ARBA00004604"/>
    </source>
</evidence>